<keyword evidence="1" id="KW-0472">Membrane</keyword>
<organism evidence="2 3">
    <name type="scientific">Candidatus Yanofskybacteria bacterium RIFCSPLOWO2_01_FULL_43_22</name>
    <dbReference type="NCBI Taxonomy" id="1802695"/>
    <lineage>
        <taxon>Bacteria</taxon>
        <taxon>Candidatus Yanofskyibacteriota</taxon>
    </lineage>
</organism>
<feature type="transmembrane region" description="Helical" evidence="1">
    <location>
        <begin position="12"/>
        <end position="29"/>
    </location>
</feature>
<comment type="caution">
    <text evidence="2">The sequence shown here is derived from an EMBL/GenBank/DDBJ whole genome shotgun (WGS) entry which is preliminary data.</text>
</comment>
<gene>
    <name evidence="2" type="ORF">A3A13_03670</name>
</gene>
<dbReference type="STRING" id="1802695.A3A13_03670"/>
<reference evidence="2 3" key="1">
    <citation type="journal article" date="2016" name="Nat. Commun.">
        <title>Thousands of microbial genomes shed light on interconnected biogeochemical processes in an aquifer system.</title>
        <authorList>
            <person name="Anantharaman K."/>
            <person name="Brown C.T."/>
            <person name="Hug L.A."/>
            <person name="Sharon I."/>
            <person name="Castelle C.J."/>
            <person name="Probst A.J."/>
            <person name="Thomas B.C."/>
            <person name="Singh A."/>
            <person name="Wilkins M.J."/>
            <person name="Karaoz U."/>
            <person name="Brodie E.L."/>
            <person name="Williams K.H."/>
            <person name="Hubbard S.S."/>
            <person name="Banfield J.F."/>
        </authorList>
    </citation>
    <scope>NUCLEOTIDE SEQUENCE [LARGE SCALE GENOMIC DNA]</scope>
</reference>
<name>A0A1F8GGS9_9BACT</name>
<dbReference type="EMBL" id="MGKJ01000013">
    <property type="protein sequence ID" value="OGN24250.1"/>
    <property type="molecule type" value="Genomic_DNA"/>
</dbReference>
<evidence type="ECO:0000256" key="1">
    <source>
        <dbReference type="SAM" id="Phobius"/>
    </source>
</evidence>
<keyword evidence="1" id="KW-0812">Transmembrane</keyword>
<protein>
    <submittedName>
        <fullName evidence="2">Uncharacterized protein</fullName>
    </submittedName>
</protein>
<sequence length="63" mass="7141">MKNNLIMANIKWQYTLLVGLLFAVVYILLDDNNMVSSGIEGAIYYTAWTGIFATILLLLKKRS</sequence>
<dbReference type="AlphaFoldDB" id="A0A1F8GGS9"/>
<keyword evidence="1" id="KW-1133">Transmembrane helix</keyword>
<evidence type="ECO:0000313" key="3">
    <source>
        <dbReference type="Proteomes" id="UP000178911"/>
    </source>
</evidence>
<feature type="transmembrane region" description="Helical" evidence="1">
    <location>
        <begin position="41"/>
        <end position="59"/>
    </location>
</feature>
<dbReference type="Proteomes" id="UP000178911">
    <property type="component" value="Unassembled WGS sequence"/>
</dbReference>
<accession>A0A1F8GGS9</accession>
<proteinExistence type="predicted"/>
<evidence type="ECO:0000313" key="2">
    <source>
        <dbReference type="EMBL" id="OGN24250.1"/>
    </source>
</evidence>